<proteinExistence type="predicted"/>
<evidence type="ECO:0000313" key="3">
    <source>
        <dbReference type="Proteomes" id="UP000254332"/>
    </source>
</evidence>
<organism evidence="2 3">
    <name type="scientific">Salmonella enterica</name>
    <name type="common">Salmonella choleraesuis</name>
    <dbReference type="NCBI Taxonomy" id="28901"/>
    <lineage>
        <taxon>Bacteria</taxon>
        <taxon>Pseudomonadati</taxon>
        <taxon>Pseudomonadota</taxon>
        <taxon>Gammaproteobacteria</taxon>
        <taxon>Enterobacterales</taxon>
        <taxon>Enterobacteriaceae</taxon>
        <taxon>Salmonella</taxon>
    </lineage>
</organism>
<gene>
    <name evidence="2" type="ORF">NCTC10718_01090</name>
</gene>
<dbReference type="Proteomes" id="UP000254332">
    <property type="component" value="Unassembled WGS sequence"/>
</dbReference>
<feature type="transmembrane region" description="Helical" evidence="1">
    <location>
        <begin position="12"/>
        <end position="36"/>
    </location>
</feature>
<accession>A0A379QUN5</accession>
<dbReference type="AlphaFoldDB" id="A0A379QUN5"/>
<keyword evidence="1" id="KW-0472">Membrane</keyword>
<keyword evidence="1" id="KW-0812">Transmembrane</keyword>
<sequence>MIEIFKTLHMQFQRAILATGTIPALGTLFIVGILVYISKGTIIYLTLGIFGLLATIEVYYRHGKAVLEARSNIRGPDMIYLELTGKGLKPKKLKEFEYQGFIFRTHGFEEMEVAVTATGPYCPRCKGQLAERRRIQYLFFPEITFRCICGFCTTSDRTGGEMLKDVRNMVCNVFDEKEKPHIG</sequence>
<feature type="transmembrane region" description="Helical" evidence="1">
    <location>
        <begin position="42"/>
        <end position="60"/>
    </location>
</feature>
<keyword evidence="1" id="KW-1133">Transmembrane helix</keyword>
<dbReference type="EMBL" id="UGWQ01000001">
    <property type="protein sequence ID" value="SUF68379.1"/>
    <property type="molecule type" value="Genomic_DNA"/>
</dbReference>
<name>A0A379QUN5_SALER</name>
<reference evidence="2 3" key="1">
    <citation type="submission" date="2018-06" db="EMBL/GenBank/DDBJ databases">
        <authorList>
            <consortium name="Pathogen Informatics"/>
            <person name="Doyle S."/>
        </authorList>
    </citation>
    <scope>NUCLEOTIDE SEQUENCE [LARGE SCALE GENOMIC DNA]</scope>
    <source>
        <strain evidence="2 3">NCTC10718</strain>
    </source>
</reference>
<evidence type="ECO:0000313" key="2">
    <source>
        <dbReference type="EMBL" id="SUF68379.1"/>
    </source>
</evidence>
<protein>
    <submittedName>
        <fullName evidence="2">Uncharacterized protein</fullName>
    </submittedName>
</protein>
<evidence type="ECO:0000256" key="1">
    <source>
        <dbReference type="SAM" id="Phobius"/>
    </source>
</evidence>